<keyword evidence="5" id="KW-0964">Secreted</keyword>
<keyword evidence="8" id="KW-0378">Hydrolase</keyword>
<dbReference type="AlphaFoldDB" id="A0A139H4B3"/>
<dbReference type="SUPFAM" id="SSF51556">
    <property type="entry name" value="Metallo-dependent hydrolases"/>
    <property type="match status" value="1"/>
</dbReference>
<evidence type="ECO:0000259" key="10">
    <source>
        <dbReference type="Pfam" id="PF00962"/>
    </source>
</evidence>
<dbReference type="GO" id="GO:0046103">
    <property type="term" value="P:inosine biosynthetic process"/>
    <property type="evidence" value="ECO:0007669"/>
    <property type="project" value="TreeGrafter"/>
</dbReference>
<protein>
    <recommendedName>
        <fullName evidence="4">adenosine deaminase</fullName>
        <ecNumber evidence="4">3.5.4.4</ecNumber>
    </recommendedName>
</protein>
<keyword evidence="12" id="KW-1185">Reference proteome</keyword>
<dbReference type="InterPro" id="IPR032466">
    <property type="entry name" value="Metal_Hydrolase"/>
</dbReference>
<dbReference type="Proteomes" id="UP000070133">
    <property type="component" value="Unassembled WGS sequence"/>
</dbReference>
<reference evidence="11 12" key="1">
    <citation type="submission" date="2015-07" db="EMBL/GenBank/DDBJ databases">
        <title>Comparative genomics of the Sigatoka disease complex on banana suggests a link between parallel evolutionary changes in Pseudocercospora fijiensis and Pseudocercospora eumusae and increased virulence on the banana host.</title>
        <authorList>
            <person name="Chang T.-C."/>
            <person name="Salvucci A."/>
            <person name="Crous P.W."/>
            <person name="Stergiopoulos I."/>
        </authorList>
    </citation>
    <scope>NUCLEOTIDE SEQUENCE [LARGE SCALE GENOMIC DNA]</scope>
    <source>
        <strain evidence="11 12">CBS 114824</strain>
    </source>
</reference>
<dbReference type="InterPro" id="IPR006330">
    <property type="entry name" value="Ado/ade_deaminase"/>
</dbReference>
<dbReference type="STRING" id="321146.A0A139H4B3"/>
<evidence type="ECO:0000256" key="8">
    <source>
        <dbReference type="ARBA" id="ARBA00022801"/>
    </source>
</evidence>
<sequence>MASTESTEDADEKWCRENGLPSIDQPFLQKYLDGRDALVAQEKHQRADHAFREMMIPMAKEAAAVISAIRFQEEQTLWNSEFEDSIAKTTDQPIYPGMMFSLAKDRMETSKLWQIVRKMPKGCLLHCHLHATGDLDWLIEEAFSTPGICILAETSLHTIDIRKDHRVPFLFRFASKELQSEGPPLWSESYKPNDLIPIRTAAESFPEGSTEGFKKWVKSRMTLSAADAISHHLGPNDIWSRFIACFGVIKGLTNYEPIFRGFLKLFFRGLHQDGIKWVDIRCDFNAKFTREGQDEPEADFIRWFEVLDEVLEEFKASEEGKGFWGATVIWTSIRQFGPKFIMQDMQQCIDMKLEFPDLLLGYDFVGQEDIGRPLIDLTPEIFWFKKKCAEAGVDIPFFFHAGETLGDGDSVDENLFDAVLLGTRRIGHGISLYRHPLLIEMVKEKKILIESCPVSNEVLRYTGSIKMNVLPSLIARGVPCCLANDDPAILGQGTNGMTHDFWQALQGWENLGLAGLASLAENSIRWANFEECTAKEWQQDIKDGAYGKGVRAERMREWAAEFEKFCAWVVQEYGADIDENSLD</sequence>
<dbReference type="PANTHER" id="PTHR11409:SF39">
    <property type="entry name" value="ADENOSINE DEAMINASE 2"/>
    <property type="match status" value="1"/>
</dbReference>
<keyword evidence="6" id="KW-0479">Metal-binding</keyword>
<evidence type="ECO:0000256" key="4">
    <source>
        <dbReference type="ARBA" id="ARBA00012784"/>
    </source>
</evidence>
<evidence type="ECO:0000313" key="12">
    <source>
        <dbReference type="Proteomes" id="UP000070133"/>
    </source>
</evidence>
<dbReference type="GO" id="GO:0046872">
    <property type="term" value="F:metal ion binding"/>
    <property type="evidence" value="ECO:0007669"/>
    <property type="project" value="UniProtKB-KW"/>
</dbReference>
<keyword evidence="7" id="KW-0732">Signal</keyword>
<dbReference type="FunFam" id="3.20.20.140:FF:000017">
    <property type="entry name" value="Adenosine deaminase 2"/>
    <property type="match status" value="1"/>
</dbReference>
<dbReference type="EC" id="3.5.4.4" evidence="4"/>
<comment type="subcellular location">
    <subcellularLocation>
        <location evidence="2">Secreted</location>
    </subcellularLocation>
</comment>
<evidence type="ECO:0000256" key="6">
    <source>
        <dbReference type="ARBA" id="ARBA00022723"/>
    </source>
</evidence>
<gene>
    <name evidence="11" type="ORF">AC578_10717</name>
</gene>
<evidence type="ECO:0000256" key="9">
    <source>
        <dbReference type="ARBA" id="ARBA00047764"/>
    </source>
</evidence>
<evidence type="ECO:0000256" key="3">
    <source>
        <dbReference type="ARBA" id="ARBA00006083"/>
    </source>
</evidence>
<dbReference type="Pfam" id="PF00962">
    <property type="entry name" value="A_deaminase"/>
    <property type="match status" value="1"/>
</dbReference>
<evidence type="ECO:0000256" key="1">
    <source>
        <dbReference type="ARBA" id="ARBA00001947"/>
    </source>
</evidence>
<dbReference type="GO" id="GO:0006154">
    <property type="term" value="P:adenosine catabolic process"/>
    <property type="evidence" value="ECO:0007669"/>
    <property type="project" value="TreeGrafter"/>
</dbReference>
<dbReference type="GO" id="GO:0004000">
    <property type="term" value="F:adenosine deaminase activity"/>
    <property type="evidence" value="ECO:0007669"/>
    <property type="project" value="TreeGrafter"/>
</dbReference>
<organism evidence="11 12">
    <name type="scientific">Pseudocercospora eumusae</name>
    <dbReference type="NCBI Taxonomy" id="321146"/>
    <lineage>
        <taxon>Eukaryota</taxon>
        <taxon>Fungi</taxon>
        <taxon>Dikarya</taxon>
        <taxon>Ascomycota</taxon>
        <taxon>Pezizomycotina</taxon>
        <taxon>Dothideomycetes</taxon>
        <taxon>Dothideomycetidae</taxon>
        <taxon>Mycosphaerellales</taxon>
        <taxon>Mycosphaerellaceae</taxon>
        <taxon>Pseudocercospora</taxon>
    </lineage>
</organism>
<dbReference type="GO" id="GO:0005576">
    <property type="term" value="C:extracellular region"/>
    <property type="evidence" value="ECO:0007669"/>
    <property type="project" value="UniProtKB-SubCell"/>
</dbReference>
<evidence type="ECO:0000256" key="2">
    <source>
        <dbReference type="ARBA" id="ARBA00004613"/>
    </source>
</evidence>
<dbReference type="Gene3D" id="3.20.20.140">
    <property type="entry name" value="Metal-dependent hydrolases"/>
    <property type="match status" value="1"/>
</dbReference>
<dbReference type="EMBL" id="LFZN01000146">
    <property type="protein sequence ID" value="KXS97330.1"/>
    <property type="molecule type" value="Genomic_DNA"/>
</dbReference>
<evidence type="ECO:0000313" key="11">
    <source>
        <dbReference type="EMBL" id="KXS97330.1"/>
    </source>
</evidence>
<comment type="caution">
    <text evidence="11">The sequence shown here is derived from an EMBL/GenBank/DDBJ whole genome shotgun (WGS) entry which is preliminary data.</text>
</comment>
<dbReference type="PANTHER" id="PTHR11409">
    <property type="entry name" value="ADENOSINE DEAMINASE"/>
    <property type="match status" value="1"/>
</dbReference>
<comment type="catalytic activity">
    <reaction evidence="9">
        <text>adenosine + H2O + H(+) = inosine + NH4(+)</text>
        <dbReference type="Rhea" id="RHEA:24408"/>
        <dbReference type="ChEBI" id="CHEBI:15377"/>
        <dbReference type="ChEBI" id="CHEBI:15378"/>
        <dbReference type="ChEBI" id="CHEBI:16335"/>
        <dbReference type="ChEBI" id="CHEBI:17596"/>
        <dbReference type="ChEBI" id="CHEBI:28938"/>
        <dbReference type="EC" id="3.5.4.4"/>
    </reaction>
</comment>
<comment type="cofactor">
    <cofactor evidence="1">
        <name>Zn(2+)</name>
        <dbReference type="ChEBI" id="CHEBI:29105"/>
    </cofactor>
</comment>
<evidence type="ECO:0000256" key="7">
    <source>
        <dbReference type="ARBA" id="ARBA00022729"/>
    </source>
</evidence>
<dbReference type="InterPro" id="IPR001365">
    <property type="entry name" value="A_deaminase_dom"/>
</dbReference>
<evidence type="ECO:0000256" key="5">
    <source>
        <dbReference type="ARBA" id="ARBA00022525"/>
    </source>
</evidence>
<name>A0A139H4B3_9PEZI</name>
<comment type="similarity">
    <text evidence="3">Belongs to the metallo-dependent hydrolases superfamily. Adenosine and AMP deaminases family. ADGF subfamily.</text>
</comment>
<feature type="domain" description="Adenosine deaminase" evidence="10">
    <location>
        <begin position="239"/>
        <end position="531"/>
    </location>
</feature>
<proteinExistence type="inferred from homology"/>
<dbReference type="OrthoDB" id="7202371at2759"/>
<accession>A0A139H4B3</accession>